<evidence type="ECO:0000259" key="9">
    <source>
        <dbReference type="Pfam" id="PF01850"/>
    </source>
</evidence>
<comment type="cofactor">
    <cofactor evidence="1 8">
        <name>Mg(2+)</name>
        <dbReference type="ChEBI" id="CHEBI:18420"/>
    </cofactor>
</comment>
<reference evidence="10 11" key="1">
    <citation type="submission" date="2018-11" db="EMBL/GenBank/DDBJ databases">
        <title>Sequencing the genomes of 1000 actinobacteria strains.</title>
        <authorList>
            <person name="Klenk H.-P."/>
        </authorList>
    </citation>
    <scope>NUCLEOTIDE SEQUENCE [LARGE SCALE GENOMIC DNA]</scope>
    <source>
        <strain evidence="10 11">DSM 14012</strain>
    </source>
</reference>
<comment type="caution">
    <text evidence="10">The sequence shown here is derived from an EMBL/GenBank/DDBJ whole genome shotgun (WGS) entry which is preliminary data.</text>
</comment>
<dbReference type="AlphaFoldDB" id="A0A3N2C6M5"/>
<evidence type="ECO:0000256" key="4">
    <source>
        <dbReference type="ARBA" id="ARBA00022723"/>
    </source>
</evidence>
<evidence type="ECO:0000313" key="10">
    <source>
        <dbReference type="EMBL" id="ROR83158.1"/>
    </source>
</evidence>
<evidence type="ECO:0000256" key="7">
    <source>
        <dbReference type="ARBA" id="ARBA00038093"/>
    </source>
</evidence>
<dbReference type="GO" id="GO:0090729">
    <property type="term" value="F:toxin activity"/>
    <property type="evidence" value="ECO:0007669"/>
    <property type="project" value="UniProtKB-KW"/>
</dbReference>
<feature type="domain" description="PIN" evidence="9">
    <location>
        <begin position="3"/>
        <end position="133"/>
    </location>
</feature>
<dbReference type="Proteomes" id="UP000266915">
    <property type="component" value="Unassembled WGS sequence"/>
</dbReference>
<dbReference type="PANTHER" id="PTHR33653">
    <property type="entry name" value="RIBONUCLEASE VAPC2"/>
    <property type="match status" value="1"/>
</dbReference>
<dbReference type="EC" id="3.1.-.-" evidence="8"/>
<dbReference type="GO" id="GO:0004540">
    <property type="term" value="F:RNA nuclease activity"/>
    <property type="evidence" value="ECO:0007669"/>
    <property type="project" value="InterPro"/>
</dbReference>
<keyword evidence="8" id="KW-0800">Toxin</keyword>
<gene>
    <name evidence="8" type="primary">vapC</name>
    <name evidence="10" type="ORF">EDD42_3264</name>
</gene>
<keyword evidence="4 8" id="KW-0479">Metal-binding</keyword>
<feature type="binding site" evidence="8">
    <location>
        <position position="5"/>
    </location>
    <ligand>
        <name>Mg(2+)</name>
        <dbReference type="ChEBI" id="CHEBI:18420"/>
    </ligand>
</feature>
<comment type="similarity">
    <text evidence="7 8">Belongs to the PINc/VapC protein family.</text>
</comment>
<name>A0A3N2C6M5_9MICO</name>
<dbReference type="EMBL" id="RKHL01000001">
    <property type="protein sequence ID" value="ROR83158.1"/>
    <property type="molecule type" value="Genomic_DNA"/>
</dbReference>
<evidence type="ECO:0000256" key="5">
    <source>
        <dbReference type="ARBA" id="ARBA00022801"/>
    </source>
</evidence>
<dbReference type="InterPro" id="IPR022907">
    <property type="entry name" value="VapC_family"/>
</dbReference>
<dbReference type="HAMAP" id="MF_00265">
    <property type="entry name" value="VapC_Nob1"/>
    <property type="match status" value="1"/>
</dbReference>
<evidence type="ECO:0000256" key="3">
    <source>
        <dbReference type="ARBA" id="ARBA00022722"/>
    </source>
</evidence>
<dbReference type="SUPFAM" id="SSF88723">
    <property type="entry name" value="PIN domain-like"/>
    <property type="match status" value="1"/>
</dbReference>
<keyword evidence="3 8" id="KW-0540">Nuclease</keyword>
<dbReference type="Pfam" id="PF01850">
    <property type="entry name" value="PIN"/>
    <property type="match status" value="1"/>
</dbReference>
<organism evidence="10 11">
    <name type="scientific">Plantibacter flavus</name>
    <dbReference type="NCBI Taxonomy" id="150123"/>
    <lineage>
        <taxon>Bacteria</taxon>
        <taxon>Bacillati</taxon>
        <taxon>Actinomycetota</taxon>
        <taxon>Actinomycetes</taxon>
        <taxon>Micrococcales</taxon>
        <taxon>Microbacteriaceae</taxon>
        <taxon>Plantibacter</taxon>
    </lineage>
</organism>
<dbReference type="PANTHER" id="PTHR33653:SF1">
    <property type="entry name" value="RIBONUCLEASE VAPC2"/>
    <property type="match status" value="1"/>
</dbReference>
<dbReference type="GO" id="GO:0000287">
    <property type="term" value="F:magnesium ion binding"/>
    <property type="evidence" value="ECO:0007669"/>
    <property type="project" value="UniProtKB-UniRule"/>
</dbReference>
<dbReference type="InterPro" id="IPR006226">
    <property type="entry name" value="Mtu_PIN"/>
</dbReference>
<keyword evidence="2 8" id="KW-1277">Toxin-antitoxin system</keyword>
<protein>
    <recommendedName>
        <fullName evidence="8">Ribonuclease VapC</fullName>
        <shortName evidence="8">RNase VapC</shortName>
        <ecNumber evidence="8">3.1.-.-</ecNumber>
    </recommendedName>
    <alternativeName>
        <fullName evidence="8">Toxin VapC</fullName>
    </alternativeName>
</protein>
<keyword evidence="11" id="KW-1185">Reference proteome</keyword>
<dbReference type="GO" id="GO:0016788">
    <property type="term" value="F:hydrolase activity, acting on ester bonds"/>
    <property type="evidence" value="ECO:0007669"/>
    <property type="project" value="InterPro"/>
</dbReference>
<proteinExistence type="inferred from homology"/>
<dbReference type="CDD" id="cd18678">
    <property type="entry name" value="PIN_MtVapC25_VapC33-like"/>
    <property type="match status" value="1"/>
</dbReference>
<dbReference type="GO" id="GO:0045926">
    <property type="term" value="P:negative regulation of growth"/>
    <property type="evidence" value="ECO:0007669"/>
    <property type="project" value="UniProtKB-ARBA"/>
</dbReference>
<dbReference type="InterPro" id="IPR050556">
    <property type="entry name" value="Type_II_TA_system_RNase"/>
</dbReference>
<sequence>MKVVDTNVLIGAFRPDSQHHRTLATWLEDAVRSREPLGVSEAVLAGYIRIVTQRRIFVDPTPISIALEQMQRLRDEPGVQVVHPGPSFWTVFTSLCAAVEARGNLVSDAAHAALAIEHRATFVTLDRDYARFPDLRWESPLATGQAPS</sequence>
<evidence type="ECO:0000256" key="6">
    <source>
        <dbReference type="ARBA" id="ARBA00022842"/>
    </source>
</evidence>
<accession>A0A3N2C6M5</accession>
<dbReference type="Gene3D" id="3.40.50.1010">
    <property type="entry name" value="5'-nuclease"/>
    <property type="match status" value="1"/>
</dbReference>
<comment type="function">
    <text evidence="8">Toxic component of a toxin-antitoxin (TA) system. An RNase.</text>
</comment>
<keyword evidence="5 8" id="KW-0378">Hydrolase</keyword>
<dbReference type="InterPro" id="IPR002716">
    <property type="entry name" value="PIN_dom"/>
</dbReference>
<dbReference type="NCBIfam" id="TIGR00028">
    <property type="entry name" value="Mtu_PIN_fam"/>
    <property type="match status" value="1"/>
</dbReference>
<keyword evidence="6 8" id="KW-0460">Magnesium</keyword>
<evidence type="ECO:0000256" key="2">
    <source>
        <dbReference type="ARBA" id="ARBA00022649"/>
    </source>
</evidence>
<evidence type="ECO:0000256" key="8">
    <source>
        <dbReference type="HAMAP-Rule" id="MF_00265"/>
    </source>
</evidence>
<feature type="binding site" evidence="8">
    <location>
        <position position="108"/>
    </location>
    <ligand>
        <name>Mg(2+)</name>
        <dbReference type="ChEBI" id="CHEBI:18420"/>
    </ligand>
</feature>
<dbReference type="InterPro" id="IPR029060">
    <property type="entry name" value="PIN-like_dom_sf"/>
</dbReference>
<evidence type="ECO:0000313" key="11">
    <source>
        <dbReference type="Proteomes" id="UP000266915"/>
    </source>
</evidence>
<evidence type="ECO:0000256" key="1">
    <source>
        <dbReference type="ARBA" id="ARBA00001946"/>
    </source>
</evidence>